<dbReference type="PRINTS" id="PR00412">
    <property type="entry name" value="EPOXHYDRLASE"/>
</dbReference>
<feature type="transmembrane region" description="Helical" evidence="1">
    <location>
        <begin position="124"/>
        <end position="144"/>
    </location>
</feature>
<dbReference type="Proteomes" id="UP000467841">
    <property type="component" value="Unassembled WGS sequence"/>
</dbReference>
<dbReference type="InterPro" id="IPR000073">
    <property type="entry name" value="AB_hydrolase_1"/>
</dbReference>
<dbReference type="InterPro" id="IPR029058">
    <property type="entry name" value="AB_hydrolase_fold"/>
</dbReference>
<organism evidence="3 4">
    <name type="scientific">Microthlaspi erraticum</name>
    <dbReference type="NCBI Taxonomy" id="1685480"/>
    <lineage>
        <taxon>Eukaryota</taxon>
        <taxon>Viridiplantae</taxon>
        <taxon>Streptophyta</taxon>
        <taxon>Embryophyta</taxon>
        <taxon>Tracheophyta</taxon>
        <taxon>Spermatophyta</taxon>
        <taxon>Magnoliopsida</taxon>
        <taxon>eudicotyledons</taxon>
        <taxon>Gunneridae</taxon>
        <taxon>Pentapetalae</taxon>
        <taxon>rosids</taxon>
        <taxon>malvids</taxon>
        <taxon>Brassicales</taxon>
        <taxon>Brassicaceae</taxon>
        <taxon>Coluteocarpeae</taxon>
        <taxon>Microthlaspi</taxon>
    </lineage>
</organism>
<dbReference type="Pfam" id="PF00561">
    <property type="entry name" value="Abhydrolase_1"/>
    <property type="match status" value="1"/>
</dbReference>
<dbReference type="SUPFAM" id="SSF53474">
    <property type="entry name" value="alpha/beta-Hydrolases"/>
    <property type="match status" value="1"/>
</dbReference>
<protein>
    <recommendedName>
        <fullName evidence="2">AB hydrolase-1 domain-containing protein</fullName>
    </recommendedName>
</protein>
<evidence type="ECO:0000256" key="1">
    <source>
        <dbReference type="SAM" id="Phobius"/>
    </source>
</evidence>
<name>A0A6D2HEY6_9BRAS</name>
<evidence type="ECO:0000313" key="4">
    <source>
        <dbReference type="Proteomes" id="UP000467841"/>
    </source>
</evidence>
<feature type="transmembrane region" description="Helical" evidence="1">
    <location>
        <begin position="69"/>
        <end position="87"/>
    </location>
</feature>
<feature type="transmembrane region" description="Helical" evidence="1">
    <location>
        <begin position="193"/>
        <end position="217"/>
    </location>
</feature>
<reference evidence="3" key="1">
    <citation type="submission" date="2020-01" db="EMBL/GenBank/DDBJ databases">
        <authorList>
            <person name="Mishra B."/>
        </authorList>
    </citation>
    <scope>NUCLEOTIDE SEQUENCE [LARGE SCALE GENOMIC DNA]</scope>
</reference>
<keyword evidence="4" id="KW-1185">Reference proteome</keyword>
<evidence type="ECO:0000259" key="2">
    <source>
        <dbReference type="Pfam" id="PF00561"/>
    </source>
</evidence>
<keyword evidence="1" id="KW-1133">Transmembrane helix</keyword>
<keyword evidence="1" id="KW-0472">Membrane</keyword>
<dbReference type="PANTHER" id="PTHR43689">
    <property type="entry name" value="HYDROLASE"/>
    <property type="match status" value="1"/>
</dbReference>
<feature type="domain" description="AB hydrolase-1" evidence="2">
    <location>
        <begin position="402"/>
        <end position="656"/>
    </location>
</feature>
<feature type="transmembrane region" description="Helical" evidence="1">
    <location>
        <begin position="150"/>
        <end position="172"/>
    </location>
</feature>
<comment type="caution">
    <text evidence="3">The sequence shown here is derived from an EMBL/GenBank/DDBJ whole genome shotgun (WGS) entry which is preliminary data.</text>
</comment>
<keyword evidence="1" id="KW-0812">Transmembrane</keyword>
<dbReference type="PANTHER" id="PTHR43689:SF17">
    <property type="entry name" value="ALPHA_BETA-HYDROLASES SUPERFAMILY PROTEIN"/>
    <property type="match status" value="1"/>
</dbReference>
<accession>A0A6D2HEY6</accession>
<sequence length="679" mass="75692">MGGFVWAMGFGGVSRGVGAEVGVSIRPDSTWFMSDKSASFFTYPVKAGKMAAWKSWIVAEKARRCFRTIFFVAAMTASLLASSLPVLITVADVVVPCLIVSSITCLTCSSAAEHLRHYSFKTSFIDVPLVSLLRSLTIICLSWLCEDARLAYGLYLETVMSLSFGGILLLLVKTCVFTLNSHLEPKVYHHHLKISWAMPVLLLSSSFFGLAHVVVAYRTSCGARRKLMYHKIDQEAVLSCKSSYKKAHRQSFTRSNCKILTEFRQNSFRGSSLDREEMLQPRLLANADSLFIKIQGLNVHYKQCDSPTSPPLHTSSIITRDSAEEMNARRLRVLDKQMSNLISQTQSNHLHRSYTIQPDRSSLYDPLLATYPTTPTSFLNKDEKDSMNLGDDLERNEKNVGVVLVHGFGGGVFSWRHVMRELSLQLGCRVVAYDRPGWGLTSRLIRKEWEERNLANPYKLESQVDLLLSFCSEMGFSSVVLVGHDDGGLLALRAAERIQEYNFKSNVTLKGVVLINVSLSREVVPSFARILLHTSLRKKHLVRPLLRTEITQLVNRRAWCDTTKLTTDVIMLYKAPLCLEAWDEALNEISKLSYEMILSPQNASALLKSIGDLPVLVVAGADDVLVPLKSSQILASKLTNSRFVAISGCGHLPHEECSTTLVSTLGSFICRLIPNLPNS</sequence>
<proteinExistence type="predicted"/>
<dbReference type="Gene3D" id="3.40.50.1820">
    <property type="entry name" value="alpha/beta hydrolase"/>
    <property type="match status" value="1"/>
</dbReference>
<evidence type="ECO:0000313" key="3">
    <source>
        <dbReference type="EMBL" id="CAA7013752.1"/>
    </source>
</evidence>
<dbReference type="InterPro" id="IPR000639">
    <property type="entry name" value="Epox_hydrolase-like"/>
</dbReference>
<dbReference type="EMBL" id="CACVBM020000066">
    <property type="protein sequence ID" value="CAA7013752.1"/>
    <property type="molecule type" value="Genomic_DNA"/>
</dbReference>
<dbReference type="OrthoDB" id="19657at2759"/>
<gene>
    <name evidence="3" type="ORF">MERR_LOCUS986</name>
</gene>
<dbReference type="AlphaFoldDB" id="A0A6D2HEY6"/>
<dbReference type="GO" id="GO:0003824">
    <property type="term" value="F:catalytic activity"/>
    <property type="evidence" value="ECO:0007669"/>
    <property type="project" value="InterPro"/>
</dbReference>